<evidence type="ECO:0000313" key="8">
    <source>
        <dbReference type="EMBL" id="MTW02211.1"/>
    </source>
</evidence>
<dbReference type="GO" id="GO:0050518">
    <property type="term" value="F:2-C-methyl-D-erythritol 4-phosphate cytidylyltransferase activity"/>
    <property type="evidence" value="ECO:0007669"/>
    <property type="project" value="UniProtKB-UniRule"/>
</dbReference>
<evidence type="ECO:0000256" key="6">
    <source>
        <dbReference type="ARBA" id="ARBA00023229"/>
    </source>
</evidence>
<proteinExistence type="inferred from homology"/>
<dbReference type="UniPathway" id="UPA00056">
    <property type="reaction ID" value="UER00093"/>
</dbReference>
<dbReference type="InterPro" id="IPR034683">
    <property type="entry name" value="IspD/TarI"/>
</dbReference>
<organism evidence="8 9">
    <name type="scientific">Pseudoduganella ginsengisoli</name>
    <dbReference type="NCBI Taxonomy" id="1462440"/>
    <lineage>
        <taxon>Bacteria</taxon>
        <taxon>Pseudomonadati</taxon>
        <taxon>Pseudomonadota</taxon>
        <taxon>Betaproteobacteria</taxon>
        <taxon>Burkholderiales</taxon>
        <taxon>Oxalobacteraceae</taxon>
        <taxon>Telluria group</taxon>
        <taxon>Pseudoduganella</taxon>
    </lineage>
</organism>
<evidence type="ECO:0000256" key="1">
    <source>
        <dbReference type="ARBA" id="ARBA00001282"/>
    </source>
</evidence>
<dbReference type="FunFam" id="3.90.550.10:FF:000003">
    <property type="entry name" value="2-C-methyl-D-erythritol 4-phosphate cytidylyltransferase"/>
    <property type="match status" value="1"/>
</dbReference>
<dbReference type="GO" id="GO:0019288">
    <property type="term" value="P:isopentenyl diphosphate biosynthetic process, methylerythritol 4-phosphate pathway"/>
    <property type="evidence" value="ECO:0007669"/>
    <property type="project" value="UniProtKB-UniRule"/>
</dbReference>
<dbReference type="RefSeq" id="WP_155438604.1">
    <property type="nucleotide sequence ID" value="NZ_WNLA01000004.1"/>
</dbReference>
<sequence>MTEPLQTTRRCVALIPAAGVGARMAAGSPKQYLPIAGQPMLRLTADAFLASPLISHTYIVVSEGDGYIDGVISPSETGVTVLRCGGPTRMDSILNGLRAVREQVADTDLVLVHDAARPGLTPALIRKLIEGAGDAPGGGLLALPVVDTVKSTRGSALATVPRDGLWLAQTPQMFNYALLLRALSEAPDPLAVTDDASAVEMLGYSPLLIEGHPRNLKVTLPSDIRIAEMYMAQTEQE</sequence>
<feature type="site" description="Transition state stabilizer" evidence="7">
    <location>
        <position position="23"/>
    </location>
</feature>
<dbReference type="HAMAP" id="MF_00108">
    <property type="entry name" value="IspD"/>
    <property type="match status" value="1"/>
</dbReference>
<protein>
    <recommendedName>
        <fullName evidence="7">2-C-methyl-D-erythritol 4-phosphate cytidylyltransferase</fullName>
        <ecNumber evidence="7">2.7.7.60</ecNumber>
    </recommendedName>
    <alternativeName>
        <fullName evidence="7">4-diphosphocytidyl-2C-methyl-D-erythritol synthase</fullName>
    </alternativeName>
    <alternativeName>
        <fullName evidence="7">MEP cytidylyltransferase</fullName>
        <shortName evidence="7">MCT</shortName>
    </alternativeName>
</protein>
<evidence type="ECO:0000256" key="4">
    <source>
        <dbReference type="ARBA" id="ARBA00022679"/>
    </source>
</evidence>
<comment type="similarity">
    <text evidence="3 7">Belongs to the IspD/TarI cytidylyltransferase family. IspD subfamily.</text>
</comment>
<evidence type="ECO:0000313" key="9">
    <source>
        <dbReference type="Proteomes" id="UP000484015"/>
    </source>
</evidence>
<dbReference type="InterPro" id="IPR001228">
    <property type="entry name" value="IspD"/>
</dbReference>
<comment type="catalytic activity">
    <reaction evidence="1 7">
        <text>2-C-methyl-D-erythritol 4-phosphate + CTP + H(+) = 4-CDP-2-C-methyl-D-erythritol + diphosphate</text>
        <dbReference type="Rhea" id="RHEA:13429"/>
        <dbReference type="ChEBI" id="CHEBI:15378"/>
        <dbReference type="ChEBI" id="CHEBI:33019"/>
        <dbReference type="ChEBI" id="CHEBI:37563"/>
        <dbReference type="ChEBI" id="CHEBI:57823"/>
        <dbReference type="ChEBI" id="CHEBI:58262"/>
        <dbReference type="EC" id="2.7.7.60"/>
    </reaction>
</comment>
<dbReference type="Gene3D" id="3.90.550.10">
    <property type="entry name" value="Spore Coat Polysaccharide Biosynthesis Protein SpsA, Chain A"/>
    <property type="match status" value="1"/>
</dbReference>
<dbReference type="EMBL" id="WNLA01000004">
    <property type="protein sequence ID" value="MTW02211.1"/>
    <property type="molecule type" value="Genomic_DNA"/>
</dbReference>
<keyword evidence="5 7" id="KW-0548">Nucleotidyltransferase</keyword>
<evidence type="ECO:0000256" key="3">
    <source>
        <dbReference type="ARBA" id="ARBA00009789"/>
    </source>
</evidence>
<comment type="caution">
    <text evidence="8">The sequence shown here is derived from an EMBL/GenBank/DDBJ whole genome shotgun (WGS) entry which is preliminary data.</text>
</comment>
<reference evidence="8 9" key="1">
    <citation type="submission" date="2019-11" db="EMBL/GenBank/DDBJ databases">
        <title>Type strains purchased from KCTC, JCM and DSMZ.</title>
        <authorList>
            <person name="Lu H."/>
        </authorList>
    </citation>
    <scope>NUCLEOTIDE SEQUENCE [LARGE SCALE GENOMIC DNA]</scope>
    <source>
        <strain evidence="8 9">KCTC 42409</strain>
    </source>
</reference>
<feature type="site" description="Positions MEP for the nucleophilic attack" evidence="7">
    <location>
        <position position="162"/>
    </location>
</feature>
<dbReference type="InterPro" id="IPR029044">
    <property type="entry name" value="Nucleotide-diphossugar_trans"/>
</dbReference>
<accession>A0A6L6PYL4</accession>
<feature type="site" description="Transition state stabilizer" evidence="7">
    <location>
        <position position="30"/>
    </location>
</feature>
<dbReference type="CDD" id="cd02516">
    <property type="entry name" value="CDP-ME_synthetase"/>
    <property type="match status" value="1"/>
</dbReference>
<dbReference type="AlphaFoldDB" id="A0A6L6PYL4"/>
<dbReference type="InterPro" id="IPR018294">
    <property type="entry name" value="ISPD_synthase_CS"/>
</dbReference>
<dbReference type="SUPFAM" id="SSF53448">
    <property type="entry name" value="Nucleotide-diphospho-sugar transferases"/>
    <property type="match status" value="1"/>
</dbReference>
<dbReference type="InterPro" id="IPR050088">
    <property type="entry name" value="IspD/TarI_cytidylyltransf_bact"/>
</dbReference>
<comment type="function">
    <text evidence="7">Catalyzes the formation of 4-diphosphocytidyl-2-C-methyl-D-erythritol from CTP and 2-C-methyl-D-erythritol 4-phosphate (MEP).</text>
</comment>
<dbReference type="PROSITE" id="PS01295">
    <property type="entry name" value="ISPD"/>
    <property type="match status" value="1"/>
</dbReference>
<comment type="pathway">
    <text evidence="2 7">Isoprenoid biosynthesis; isopentenyl diphosphate biosynthesis via DXP pathway; isopentenyl diphosphate from 1-deoxy-D-xylulose 5-phosphate: step 2/6.</text>
</comment>
<evidence type="ECO:0000256" key="5">
    <source>
        <dbReference type="ARBA" id="ARBA00022695"/>
    </source>
</evidence>
<dbReference type="PANTHER" id="PTHR32125">
    <property type="entry name" value="2-C-METHYL-D-ERYTHRITOL 4-PHOSPHATE CYTIDYLYLTRANSFERASE, CHLOROPLASTIC"/>
    <property type="match status" value="1"/>
</dbReference>
<dbReference type="Proteomes" id="UP000484015">
    <property type="component" value="Unassembled WGS sequence"/>
</dbReference>
<dbReference type="NCBIfam" id="TIGR00453">
    <property type="entry name" value="ispD"/>
    <property type="match status" value="1"/>
</dbReference>
<feature type="site" description="Positions MEP for the nucleophilic attack" evidence="7">
    <location>
        <position position="217"/>
    </location>
</feature>
<keyword evidence="4 7" id="KW-0808">Transferase</keyword>
<evidence type="ECO:0000256" key="7">
    <source>
        <dbReference type="HAMAP-Rule" id="MF_00108"/>
    </source>
</evidence>
<gene>
    <name evidence="7" type="primary">ispD</name>
    <name evidence="8" type="ORF">GM668_08910</name>
</gene>
<dbReference type="Pfam" id="PF01128">
    <property type="entry name" value="IspD"/>
    <property type="match status" value="1"/>
</dbReference>
<dbReference type="EC" id="2.7.7.60" evidence="7"/>
<evidence type="ECO:0000256" key="2">
    <source>
        <dbReference type="ARBA" id="ARBA00004787"/>
    </source>
</evidence>
<dbReference type="OrthoDB" id="9806837at2"/>
<name>A0A6L6PYL4_9BURK</name>
<keyword evidence="6 7" id="KW-0414">Isoprene biosynthesis</keyword>
<keyword evidence="9" id="KW-1185">Reference proteome</keyword>
<dbReference type="PANTHER" id="PTHR32125:SF4">
    <property type="entry name" value="2-C-METHYL-D-ERYTHRITOL 4-PHOSPHATE CYTIDYLYLTRANSFERASE, CHLOROPLASTIC"/>
    <property type="match status" value="1"/>
</dbReference>